<keyword evidence="9" id="KW-0812">Transmembrane</keyword>
<evidence type="ECO:0000256" key="1">
    <source>
        <dbReference type="ARBA" id="ARBA00000085"/>
    </source>
</evidence>
<dbReference type="CDD" id="cd00082">
    <property type="entry name" value="HisKA"/>
    <property type="match status" value="1"/>
</dbReference>
<dbReference type="InterPro" id="IPR003594">
    <property type="entry name" value="HATPase_dom"/>
</dbReference>
<sequence>MKWVTRNILVIIFVMIVMSSFNPIDAFHSVETKNHSISISNWQYYWGESDREPIMTSYPLESSNSWVWHNSNQGYLKPQQSTDTLWIKFRLPAYDLSSPALYINKVYAKGINIYINNTIIYQKDRSHKYDLNTIFLPLKPVDAGKEVIMSMYSERDRLGIDKEIVIGDYQPILKQYVRGNIIDIIAGVAVVFVALVMVICSVFLSKGHIKDWISVNIVLLSVGIIIITYSPFLYTHYGEYGHIYLVLFDIALYIFLPGLTYVFESMIGIGYGGVIRKFRKIQMIYFSCFFAFMFLNLFLDIEYERFYLFSLSMIGTLIIIQGIILMTHAVYYGIKGNKDAGIIAWGFTIFTVVVIAEFSWFFLSQGKYELFIWKWGLICFITSFIILLGRKLTMNHRQVIEYSKELERFNNELQRSEKMDIISELAASVAHEVRNPLQVTRGFLQLLEQKSKDKDKEYLRLALDELDRASDIITDFLTFAKPEIQQATTLDVLGEFRHIEGILLPLANYQAGRVQIDIPSGLLIIGNASKFKQAFVNMIKNSIEALGKDGLIRIWAYEDSGQIVIHILDNGVGMEDEDIKHLGEPYYSNKTRGTGLGLMVTFRIIEAMNGSITFTSEKWVGTEVITRFPSAYHEDMI</sequence>
<dbReference type="AlphaFoldDB" id="A0A167GRS8"/>
<keyword evidence="12" id="KW-1185">Reference proteome</keyword>
<feature type="transmembrane region" description="Helical" evidence="9">
    <location>
        <begin position="184"/>
        <end position="205"/>
    </location>
</feature>
<dbReference type="GO" id="GO:0000155">
    <property type="term" value="F:phosphorelay sensor kinase activity"/>
    <property type="evidence" value="ECO:0007669"/>
    <property type="project" value="InterPro"/>
</dbReference>
<dbReference type="EMBL" id="LSFN01000001">
    <property type="protein sequence ID" value="OAB77841.1"/>
    <property type="molecule type" value="Genomic_DNA"/>
</dbReference>
<dbReference type="PANTHER" id="PTHR43065">
    <property type="entry name" value="SENSOR HISTIDINE KINASE"/>
    <property type="match status" value="1"/>
</dbReference>
<feature type="transmembrane region" description="Helical" evidence="9">
    <location>
        <begin position="342"/>
        <end position="364"/>
    </location>
</feature>
<dbReference type="InterPro" id="IPR005467">
    <property type="entry name" value="His_kinase_dom"/>
</dbReference>
<dbReference type="SUPFAM" id="SSF55874">
    <property type="entry name" value="ATPase domain of HSP90 chaperone/DNA topoisomerase II/histidine kinase"/>
    <property type="match status" value="1"/>
</dbReference>
<keyword evidence="6" id="KW-0418">Kinase</keyword>
<evidence type="ECO:0000256" key="5">
    <source>
        <dbReference type="ARBA" id="ARBA00022741"/>
    </source>
</evidence>
<dbReference type="InterPro" id="IPR004358">
    <property type="entry name" value="Sig_transdc_His_kin-like_C"/>
</dbReference>
<keyword evidence="5" id="KW-0547">Nucleotide-binding</keyword>
<dbReference type="OrthoDB" id="9815750at2"/>
<evidence type="ECO:0000256" key="9">
    <source>
        <dbReference type="SAM" id="Phobius"/>
    </source>
</evidence>
<dbReference type="PANTHER" id="PTHR43065:SF46">
    <property type="entry name" value="C4-DICARBOXYLATE TRANSPORT SENSOR PROTEIN DCTB"/>
    <property type="match status" value="1"/>
</dbReference>
<evidence type="ECO:0000259" key="10">
    <source>
        <dbReference type="PROSITE" id="PS50109"/>
    </source>
</evidence>
<keyword evidence="9" id="KW-1133">Transmembrane helix</keyword>
<keyword evidence="3" id="KW-0597">Phosphoprotein</keyword>
<dbReference type="Gene3D" id="1.10.287.130">
    <property type="match status" value="1"/>
</dbReference>
<evidence type="ECO:0000256" key="7">
    <source>
        <dbReference type="ARBA" id="ARBA00022840"/>
    </source>
</evidence>
<reference evidence="11 12" key="1">
    <citation type="submission" date="2016-02" db="EMBL/GenBank/DDBJ databases">
        <title>Paenibacillus sp. LPB0068, isolated from Crassostrea gigas.</title>
        <authorList>
            <person name="Shin S.-K."/>
            <person name="Yi H."/>
        </authorList>
    </citation>
    <scope>NUCLEOTIDE SEQUENCE [LARGE SCALE GENOMIC DNA]</scope>
    <source>
        <strain evidence="11 12">LPB0068</strain>
    </source>
</reference>
<dbReference type="RefSeq" id="WP_068654072.1">
    <property type="nucleotide sequence ID" value="NZ_CP017770.1"/>
</dbReference>
<proteinExistence type="predicted"/>
<dbReference type="Pfam" id="PF02518">
    <property type="entry name" value="HATPase_c"/>
    <property type="match status" value="1"/>
</dbReference>
<feature type="transmembrane region" description="Helical" evidence="9">
    <location>
        <begin position="283"/>
        <end position="301"/>
    </location>
</feature>
<keyword evidence="4" id="KW-0808">Transferase</keyword>
<evidence type="ECO:0000313" key="12">
    <source>
        <dbReference type="Proteomes" id="UP000077134"/>
    </source>
</evidence>
<evidence type="ECO:0000256" key="3">
    <source>
        <dbReference type="ARBA" id="ARBA00022553"/>
    </source>
</evidence>
<feature type="transmembrane region" description="Helical" evidence="9">
    <location>
        <begin position="307"/>
        <end position="330"/>
    </location>
</feature>
<keyword evidence="8" id="KW-0902">Two-component regulatory system</keyword>
<dbReference type="SMART" id="SM00388">
    <property type="entry name" value="HisKA"/>
    <property type="match status" value="1"/>
</dbReference>
<keyword evidence="7" id="KW-0067">ATP-binding</keyword>
<feature type="transmembrane region" description="Helical" evidence="9">
    <location>
        <begin position="217"/>
        <end position="237"/>
    </location>
</feature>
<feature type="transmembrane region" description="Helical" evidence="9">
    <location>
        <begin position="370"/>
        <end position="388"/>
    </location>
</feature>
<dbReference type="InterPro" id="IPR036097">
    <property type="entry name" value="HisK_dim/P_sf"/>
</dbReference>
<feature type="transmembrane region" description="Helical" evidence="9">
    <location>
        <begin position="243"/>
        <end position="263"/>
    </location>
</feature>
<dbReference type="PRINTS" id="PR00344">
    <property type="entry name" value="BCTRLSENSOR"/>
</dbReference>
<dbReference type="InterPro" id="IPR003661">
    <property type="entry name" value="HisK_dim/P_dom"/>
</dbReference>
<evidence type="ECO:0000313" key="11">
    <source>
        <dbReference type="EMBL" id="OAB77841.1"/>
    </source>
</evidence>
<comment type="catalytic activity">
    <reaction evidence="1">
        <text>ATP + protein L-histidine = ADP + protein N-phospho-L-histidine.</text>
        <dbReference type="EC" id="2.7.13.3"/>
    </reaction>
</comment>
<evidence type="ECO:0000256" key="6">
    <source>
        <dbReference type="ARBA" id="ARBA00022777"/>
    </source>
</evidence>
<protein>
    <recommendedName>
        <fullName evidence="2">histidine kinase</fullName>
        <ecNumber evidence="2">2.7.13.3</ecNumber>
    </recommendedName>
</protein>
<feature type="domain" description="Histidine kinase" evidence="10">
    <location>
        <begin position="428"/>
        <end position="632"/>
    </location>
</feature>
<keyword evidence="9" id="KW-0472">Membrane</keyword>
<comment type="caution">
    <text evidence="11">The sequence shown here is derived from an EMBL/GenBank/DDBJ whole genome shotgun (WGS) entry which is preliminary data.</text>
</comment>
<dbReference type="GO" id="GO:0005524">
    <property type="term" value="F:ATP binding"/>
    <property type="evidence" value="ECO:0007669"/>
    <property type="project" value="UniProtKB-KW"/>
</dbReference>
<evidence type="ECO:0000256" key="4">
    <source>
        <dbReference type="ARBA" id="ARBA00022679"/>
    </source>
</evidence>
<dbReference type="InterPro" id="IPR036890">
    <property type="entry name" value="HATPase_C_sf"/>
</dbReference>
<dbReference type="KEGG" id="pcx:LPB68_07230"/>
<dbReference type="STRING" id="1763538.LPB68_07230"/>
<organism evidence="11 12">
    <name type="scientific">Paenibacillus crassostreae</name>
    <dbReference type="NCBI Taxonomy" id="1763538"/>
    <lineage>
        <taxon>Bacteria</taxon>
        <taxon>Bacillati</taxon>
        <taxon>Bacillota</taxon>
        <taxon>Bacilli</taxon>
        <taxon>Bacillales</taxon>
        <taxon>Paenibacillaceae</taxon>
        <taxon>Paenibacillus</taxon>
    </lineage>
</organism>
<name>A0A167GRS8_9BACL</name>
<dbReference type="PROSITE" id="PS50109">
    <property type="entry name" value="HIS_KIN"/>
    <property type="match status" value="1"/>
</dbReference>
<evidence type="ECO:0000256" key="8">
    <source>
        <dbReference type="ARBA" id="ARBA00023012"/>
    </source>
</evidence>
<dbReference type="SMART" id="SM00387">
    <property type="entry name" value="HATPase_c"/>
    <property type="match status" value="1"/>
</dbReference>
<dbReference type="Gene3D" id="3.30.565.10">
    <property type="entry name" value="Histidine kinase-like ATPase, C-terminal domain"/>
    <property type="match status" value="1"/>
</dbReference>
<evidence type="ECO:0000256" key="2">
    <source>
        <dbReference type="ARBA" id="ARBA00012438"/>
    </source>
</evidence>
<dbReference type="EC" id="2.7.13.3" evidence="2"/>
<gene>
    <name evidence="11" type="ORF">PNBC_00310</name>
</gene>
<accession>A0A167GRS8</accession>
<dbReference type="Pfam" id="PF00512">
    <property type="entry name" value="HisKA"/>
    <property type="match status" value="1"/>
</dbReference>
<dbReference type="SUPFAM" id="SSF47384">
    <property type="entry name" value="Homodimeric domain of signal transducing histidine kinase"/>
    <property type="match status" value="1"/>
</dbReference>
<dbReference type="Proteomes" id="UP000077134">
    <property type="component" value="Unassembled WGS sequence"/>
</dbReference>